<dbReference type="AlphaFoldDB" id="A0A7J6DRS9"/>
<reference evidence="3 4" key="1">
    <citation type="journal article" date="2020" name="bioRxiv">
        <title>Sequence and annotation of 42 cannabis genomes reveals extensive copy number variation in cannabinoid synthesis and pathogen resistance genes.</title>
        <authorList>
            <person name="Mckernan K.J."/>
            <person name="Helbert Y."/>
            <person name="Kane L.T."/>
            <person name="Ebling H."/>
            <person name="Zhang L."/>
            <person name="Liu B."/>
            <person name="Eaton Z."/>
            <person name="Mclaughlin S."/>
            <person name="Kingan S."/>
            <person name="Baybayan P."/>
            <person name="Concepcion G."/>
            <person name="Jordan M."/>
            <person name="Riva A."/>
            <person name="Barbazuk W."/>
            <person name="Harkins T."/>
        </authorList>
    </citation>
    <scope>NUCLEOTIDE SEQUENCE [LARGE SCALE GENOMIC DNA]</scope>
    <source>
        <strain evidence="4">cv. Jamaican Lion 4</strain>
        <tissue evidence="3">Leaf</tissue>
    </source>
</reference>
<name>A0A7J6DRS9_CANSA</name>
<comment type="caution">
    <text evidence="3">The sequence shown here is derived from an EMBL/GenBank/DDBJ whole genome shotgun (WGS) entry which is preliminary data.</text>
</comment>
<dbReference type="EMBL" id="JAATIQ010000703">
    <property type="protein sequence ID" value="KAF4348309.1"/>
    <property type="molecule type" value="Genomic_DNA"/>
</dbReference>
<accession>A0A7J6DRS9</accession>
<evidence type="ECO:0000313" key="3">
    <source>
        <dbReference type="EMBL" id="KAF4348309.1"/>
    </source>
</evidence>
<dbReference type="Pfam" id="PF14244">
    <property type="entry name" value="Retrotran_gag_3"/>
    <property type="match status" value="1"/>
</dbReference>
<dbReference type="InterPro" id="IPR029472">
    <property type="entry name" value="Copia-like_N"/>
</dbReference>
<organism evidence="3 4">
    <name type="scientific">Cannabis sativa</name>
    <name type="common">Hemp</name>
    <name type="synonym">Marijuana</name>
    <dbReference type="NCBI Taxonomy" id="3483"/>
    <lineage>
        <taxon>Eukaryota</taxon>
        <taxon>Viridiplantae</taxon>
        <taxon>Streptophyta</taxon>
        <taxon>Embryophyta</taxon>
        <taxon>Tracheophyta</taxon>
        <taxon>Spermatophyta</taxon>
        <taxon>Magnoliopsida</taxon>
        <taxon>eudicotyledons</taxon>
        <taxon>Gunneridae</taxon>
        <taxon>Pentapetalae</taxon>
        <taxon>rosids</taxon>
        <taxon>fabids</taxon>
        <taxon>Rosales</taxon>
        <taxon>Cannabaceae</taxon>
        <taxon>Cannabis</taxon>
    </lineage>
</organism>
<keyword evidence="4" id="KW-1185">Reference proteome</keyword>
<feature type="domain" description="Retrotransposon Copia-like N-terminal" evidence="2">
    <location>
        <begin position="69"/>
        <end position="114"/>
    </location>
</feature>
<feature type="region of interest" description="Disordered" evidence="1">
    <location>
        <begin position="38"/>
        <end position="64"/>
    </location>
</feature>
<evidence type="ECO:0000256" key="1">
    <source>
        <dbReference type="SAM" id="MobiDB-lite"/>
    </source>
</evidence>
<proteinExistence type="predicted"/>
<evidence type="ECO:0000259" key="2">
    <source>
        <dbReference type="Pfam" id="PF14244"/>
    </source>
</evidence>
<sequence>MLTRLNLTVTNHWENDLLNLHIISGQSASLPMENPTIAEMSSASNPTDASPTADPINTPFNTSATTIQPSPFQSLAPLTIKLDRTNYPYWKSQALPALRVHDLEGYVLGTRVCPPQSYGSSNFSSVRA</sequence>
<evidence type="ECO:0000313" key="4">
    <source>
        <dbReference type="Proteomes" id="UP000583929"/>
    </source>
</evidence>
<feature type="compositionally biased region" description="Polar residues" evidence="1">
    <location>
        <begin position="39"/>
        <end position="50"/>
    </location>
</feature>
<gene>
    <name evidence="3" type="ORF">G4B88_028210</name>
</gene>
<protein>
    <recommendedName>
        <fullName evidence="2">Retrotransposon Copia-like N-terminal domain-containing protein</fullName>
    </recommendedName>
</protein>
<dbReference type="Proteomes" id="UP000583929">
    <property type="component" value="Unassembled WGS sequence"/>
</dbReference>